<evidence type="ECO:0000313" key="11">
    <source>
        <dbReference type="Proteomes" id="UP000010111"/>
    </source>
</evidence>
<dbReference type="STRING" id="1064535.MELS_0818"/>
<dbReference type="InterPro" id="IPR004268">
    <property type="entry name" value="MurJ"/>
</dbReference>
<gene>
    <name evidence="8" type="primary">murJ</name>
    <name evidence="10" type="ORF">MELS_0818</name>
</gene>
<dbReference type="GO" id="GO:0005886">
    <property type="term" value="C:plasma membrane"/>
    <property type="evidence" value="ECO:0007669"/>
    <property type="project" value="UniProtKB-SubCell"/>
</dbReference>
<feature type="transmembrane region" description="Helical" evidence="8">
    <location>
        <begin position="54"/>
        <end position="73"/>
    </location>
</feature>
<feature type="transmembrane region" description="Helical" evidence="8">
    <location>
        <begin position="85"/>
        <end position="112"/>
    </location>
</feature>
<keyword evidence="6 8" id="KW-1133">Transmembrane helix</keyword>
<dbReference type="EMBL" id="HE576794">
    <property type="protein sequence ID" value="CCC73040.1"/>
    <property type="molecule type" value="Genomic_DNA"/>
</dbReference>
<evidence type="ECO:0000256" key="9">
    <source>
        <dbReference type="PIRNR" id="PIRNR002869"/>
    </source>
</evidence>
<keyword evidence="3 8" id="KW-0812">Transmembrane</keyword>
<keyword evidence="8 9" id="KW-0813">Transport</keyword>
<dbReference type="PANTHER" id="PTHR47019:SF1">
    <property type="entry name" value="LIPID II FLIPPASE MURJ"/>
    <property type="match status" value="1"/>
</dbReference>
<dbReference type="PIRSF" id="PIRSF002869">
    <property type="entry name" value="MviN"/>
    <property type="match status" value="1"/>
</dbReference>
<evidence type="ECO:0000256" key="4">
    <source>
        <dbReference type="ARBA" id="ARBA00022960"/>
    </source>
</evidence>
<dbReference type="eggNOG" id="COG0728">
    <property type="taxonomic scope" value="Bacteria"/>
</dbReference>
<keyword evidence="4 8" id="KW-0133">Cell shape</keyword>
<dbReference type="AlphaFoldDB" id="G0VNL2"/>
<evidence type="ECO:0000256" key="2">
    <source>
        <dbReference type="ARBA" id="ARBA00022475"/>
    </source>
</evidence>
<dbReference type="CDD" id="cd13123">
    <property type="entry name" value="MATE_MurJ_like"/>
    <property type="match status" value="1"/>
</dbReference>
<dbReference type="GO" id="GO:0009252">
    <property type="term" value="P:peptidoglycan biosynthetic process"/>
    <property type="evidence" value="ECO:0007669"/>
    <property type="project" value="UniProtKB-UniRule"/>
</dbReference>
<evidence type="ECO:0000256" key="5">
    <source>
        <dbReference type="ARBA" id="ARBA00022984"/>
    </source>
</evidence>
<evidence type="ECO:0000256" key="3">
    <source>
        <dbReference type="ARBA" id="ARBA00022692"/>
    </source>
</evidence>
<feature type="transmembrane region" description="Helical" evidence="8">
    <location>
        <begin position="124"/>
        <end position="147"/>
    </location>
</feature>
<dbReference type="HOGENOM" id="CLU_006797_5_3_9"/>
<feature type="transmembrane region" description="Helical" evidence="8">
    <location>
        <begin position="307"/>
        <end position="329"/>
    </location>
</feature>
<feature type="transmembrane region" description="Helical" evidence="8">
    <location>
        <begin position="471"/>
        <end position="494"/>
    </location>
</feature>
<keyword evidence="11" id="KW-1185">Reference proteome</keyword>
<dbReference type="GeneID" id="97491777"/>
<evidence type="ECO:0000256" key="8">
    <source>
        <dbReference type="HAMAP-Rule" id="MF_02078"/>
    </source>
</evidence>
<dbReference type="KEGG" id="med:MELS_0818"/>
<comment type="subcellular location">
    <subcellularLocation>
        <location evidence="1 8">Cell membrane</location>
        <topology evidence="1 8">Multi-pass membrane protein</topology>
    </subcellularLocation>
</comment>
<keyword evidence="5 8" id="KW-0573">Peptidoglycan synthesis</keyword>
<feature type="transmembrane region" description="Helical" evidence="8">
    <location>
        <begin position="445"/>
        <end position="465"/>
    </location>
</feature>
<keyword evidence="7 8" id="KW-0472">Membrane</keyword>
<keyword evidence="2 8" id="KW-1003">Cell membrane</keyword>
<sequence length="505" mass="56760">MITKTMSKAISGVILFTLIAKILGFLREVTLSYYFGATGISDAYLISQTIPGTLFQFVGTGLTTCFIPIYYKLLNQDGDNKANYFTNAIITLVLSFSTAIIILIWIFTPTIVKLFAMGFNGDTLYYACQFTRIGVLSLYFSTFIYVYNSYLQANNIFTPTAFAAIPNSIFIILSIILGSFFNIWILSIGSTLAVGVQLLFLFYPIHKLRFHFHFNFNWKDDSVREFFCLLGPVIIGVSVNELNTLVDRTLASQISVGGISSLTYANSLIMLIQGGIVQPIATVCYPKITHYISIRDSKSAKNIVEQTLNFTLTLLIPLTLGLIVYKYIIVDSLFGRGAFDQTAIHMTSSALFFYSFGIIFVGIREILSRFYYSHSNTIIPVRNAIFGVIINIIFNIVFSRFWGISGLALATSLSAWITAILLWWGCDKYLKSGGLSIDIKDLLKVFFASLISIVIPAWFILDIYVSNVIKLLMVIPLSIIIYFVLGIFFRIQLFKIAYGMIIRRK</sequence>
<feature type="transmembrane region" description="Helical" evidence="8">
    <location>
        <begin position="12"/>
        <end position="34"/>
    </location>
</feature>
<dbReference type="Pfam" id="PF03023">
    <property type="entry name" value="MurJ"/>
    <property type="match status" value="1"/>
</dbReference>
<dbReference type="PRINTS" id="PR01806">
    <property type="entry name" value="VIRFACTRMVIN"/>
</dbReference>
<comment type="pathway">
    <text evidence="8">Cell wall biogenesis; peptidoglycan biosynthesis.</text>
</comment>
<feature type="transmembrane region" description="Helical" evidence="8">
    <location>
        <begin position="349"/>
        <end position="367"/>
    </location>
</feature>
<feature type="transmembrane region" description="Helical" evidence="8">
    <location>
        <begin position="156"/>
        <end position="177"/>
    </location>
</feature>
<dbReference type="GO" id="GO:0015648">
    <property type="term" value="F:lipid-linked peptidoglycan transporter activity"/>
    <property type="evidence" value="ECO:0007669"/>
    <property type="project" value="UniProtKB-UniRule"/>
</dbReference>
<comment type="function">
    <text evidence="8 9">Involved in peptidoglycan biosynthesis. Transports lipid-linked peptidoglycan precursors from the inner to the outer leaflet of the cytoplasmic membrane.</text>
</comment>
<feature type="transmembrane region" description="Helical" evidence="8">
    <location>
        <begin position="404"/>
        <end position="424"/>
    </location>
</feature>
<evidence type="ECO:0000256" key="7">
    <source>
        <dbReference type="ARBA" id="ARBA00023136"/>
    </source>
</evidence>
<dbReference type="Proteomes" id="UP000010111">
    <property type="component" value="Chromosome"/>
</dbReference>
<proteinExistence type="inferred from homology"/>
<name>G0VNL2_MEGEL</name>
<protein>
    <recommendedName>
        <fullName evidence="8">Probable lipid II flippase MurJ</fullName>
    </recommendedName>
</protein>
<dbReference type="UniPathway" id="UPA00219"/>
<feature type="transmembrane region" description="Helical" evidence="8">
    <location>
        <begin position="183"/>
        <end position="205"/>
    </location>
</feature>
<reference evidence="10 11" key="1">
    <citation type="journal article" date="2011" name="J. Bacteriol.">
        <title>Genome Sequence of the Ruminal Bacterium Megasphaera elsdenii.</title>
        <authorList>
            <person name="Marx H."/>
            <person name="Graf A.B."/>
            <person name="Tatto N."/>
            <person name="Thallinger G.G."/>
            <person name="Mattanovich D."/>
            <person name="Sauer M."/>
        </authorList>
    </citation>
    <scope>NUCLEOTIDE SEQUENCE [LARGE SCALE GENOMIC DNA]</scope>
    <source>
        <strain evidence="10 11">DSM 20460</strain>
    </source>
</reference>
<dbReference type="GO" id="GO:0008360">
    <property type="term" value="P:regulation of cell shape"/>
    <property type="evidence" value="ECO:0007669"/>
    <property type="project" value="UniProtKB-UniRule"/>
</dbReference>
<dbReference type="RefSeq" id="WP_014015776.1">
    <property type="nucleotide sequence ID" value="NC_015873.1"/>
</dbReference>
<accession>G0VNL2</accession>
<dbReference type="InterPro" id="IPR051050">
    <property type="entry name" value="Lipid_II_flippase_MurJ/MviN"/>
</dbReference>
<organism evidence="10 11">
    <name type="scientific">Megasphaera elsdenii DSM 20460</name>
    <dbReference type="NCBI Taxonomy" id="1064535"/>
    <lineage>
        <taxon>Bacteria</taxon>
        <taxon>Bacillati</taxon>
        <taxon>Bacillota</taxon>
        <taxon>Negativicutes</taxon>
        <taxon>Veillonellales</taxon>
        <taxon>Veillonellaceae</taxon>
        <taxon>Megasphaera</taxon>
    </lineage>
</organism>
<dbReference type="NCBIfam" id="TIGR01695">
    <property type="entry name" value="murJ_mviN"/>
    <property type="match status" value="1"/>
</dbReference>
<keyword evidence="8 9" id="KW-0961">Cell wall biogenesis/degradation</keyword>
<dbReference type="GO" id="GO:0034204">
    <property type="term" value="P:lipid translocation"/>
    <property type="evidence" value="ECO:0007669"/>
    <property type="project" value="TreeGrafter"/>
</dbReference>
<evidence type="ECO:0000313" key="10">
    <source>
        <dbReference type="EMBL" id="CCC73040.1"/>
    </source>
</evidence>
<feature type="transmembrane region" description="Helical" evidence="8">
    <location>
        <begin position="379"/>
        <end position="398"/>
    </location>
</feature>
<comment type="similarity">
    <text evidence="8 9">Belongs to the MurJ/MviN family.</text>
</comment>
<evidence type="ECO:0000256" key="1">
    <source>
        <dbReference type="ARBA" id="ARBA00004651"/>
    </source>
</evidence>
<dbReference type="HAMAP" id="MF_02078">
    <property type="entry name" value="MurJ_MviN"/>
    <property type="match status" value="1"/>
</dbReference>
<dbReference type="PANTHER" id="PTHR47019">
    <property type="entry name" value="LIPID II FLIPPASE MURJ"/>
    <property type="match status" value="1"/>
</dbReference>
<evidence type="ECO:0000256" key="6">
    <source>
        <dbReference type="ARBA" id="ARBA00022989"/>
    </source>
</evidence>
<dbReference type="GO" id="GO:0071555">
    <property type="term" value="P:cell wall organization"/>
    <property type="evidence" value="ECO:0007669"/>
    <property type="project" value="UniProtKB-UniRule"/>
</dbReference>